<dbReference type="EMBL" id="JBAKBA010000045">
    <property type="protein sequence ID" value="MEL0660535.1"/>
    <property type="molecule type" value="Genomic_DNA"/>
</dbReference>
<feature type="transmembrane region" description="Helical" evidence="1">
    <location>
        <begin position="114"/>
        <end position="136"/>
    </location>
</feature>
<sequence>MNDYWLLFSSAFISSTLFPGGSEVLFVYYLKQQFSLKWGFLLVAIIGNSLGSIVTYLLGFYVHFGQEKAAMKYPKTLLFCKKWGNVALLLSWLPIVGDVICLFAGWLKLPKTTAFINIVIGKSLRYLFLLALVALWP</sequence>
<dbReference type="Proteomes" id="UP001366060">
    <property type="component" value="Unassembled WGS sequence"/>
</dbReference>
<dbReference type="PANTHER" id="PTHR42709">
    <property type="entry name" value="ALKALINE PHOSPHATASE LIKE PROTEIN"/>
    <property type="match status" value="1"/>
</dbReference>
<keyword evidence="1" id="KW-1133">Transmembrane helix</keyword>
<feature type="transmembrane region" description="Helical" evidence="1">
    <location>
        <begin position="83"/>
        <end position="107"/>
    </location>
</feature>
<proteinExistence type="predicted"/>
<comment type="caution">
    <text evidence="3">The sequence shown here is derived from an EMBL/GenBank/DDBJ whole genome shotgun (WGS) entry which is preliminary data.</text>
</comment>
<organism evidence="3 4">
    <name type="scientific">Psychromonas arctica</name>
    <dbReference type="NCBI Taxonomy" id="168275"/>
    <lineage>
        <taxon>Bacteria</taxon>
        <taxon>Pseudomonadati</taxon>
        <taxon>Pseudomonadota</taxon>
        <taxon>Gammaproteobacteria</taxon>
        <taxon>Alteromonadales</taxon>
        <taxon>Psychromonadaceae</taxon>
        <taxon>Psychromonas</taxon>
    </lineage>
</organism>
<evidence type="ECO:0000259" key="2">
    <source>
        <dbReference type="Pfam" id="PF09335"/>
    </source>
</evidence>
<evidence type="ECO:0000313" key="3">
    <source>
        <dbReference type="EMBL" id="MEL0660535.1"/>
    </source>
</evidence>
<evidence type="ECO:0000313" key="4">
    <source>
        <dbReference type="Proteomes" id="UP001366060"/>
    </source>
</evidence>
<keyword evidence="1" id="KW-0812">Transmembrane</keyword>
<name>A0ABU9HFI6_9GAMM</name>
<feature type="transmembrane region" description="Helical" evidence="1">
    <location>
        <begin position="40"/>
        <end position="63"/>
    </location>
</feature>
<evidence type="ECO:0000256" key="1">
    <source>
        <dbReference type="SAM" id="Phobius"/>
    </source>
</evidence>
<protein>
    <submittedName>
        <fullName evidence="3">YqaA family protein</fullName>
    </submittedName>
</protein>
<dbReference type="Pfam" id="PF09335">
    <property type="entry name" value="VTT_dom"/>
    <property type="match status" value="1"/>
</dbReference>
<accession>A0ABU9HFI6</accession>
<keyword evidence="1" id="KW-0472">Membrane</keyword>
<dbReference type="PANTHER" id="PTHR42709:SF4">
    <property type="entry name" value="INNER MEMBRANE PROTEIN YQAA"/>
    <property type="match status" value="1"/>
</dbReference>
<keyword evidence="4" id="KW-1185">Reference proteome</keyword>
<feature type="transmembrane region" description="Helical" evidence="1">
    <location>
        <begin position="6"/>
        <end position="28"/>
    </location>
</feature>
<feature type="domain" description="VTT" evidence="2">
    <location>
        <begin position="33"/>
        <end position="133"/>
    </location>
</feature>
<gene>
    <name evidence="3" type="ORF">V6255_15450</name>
</gene>
<dbReference type="InterPro" id="IPR051311">
    <property type="entry name" value="DedA_domain"/>
</dbReference>
<dbReference type="InterPro" id="IPR032816">
    <property type="entry name" value="VTT_dom"/>
</dbReference>
<dbReference type="RefSeq" id="WP_341628970.1">
    <property type="nucleotide sequence ID" value="NZ_JBAKBA010000045.1"/>
</dbReference>
<reference evidence="3 4" key="1">
    <citation type="submission" date="2024-02" db="EMBL/GenBank/DDBJ databases">
        <title>Bacteria isolated from the canopy kelp, Nereocystis luetkeana.</title>
        <authorList>
            <person name="Pfister C.A."/>
            <person name="Younker I.T."/>
            <person name="Light S.H."/>
        </authorList>
    </citation>
    <scope>NUCLEOTIDE SEQUENCE [LARGE SCALE GENOMIC DNA]</scope>
    <source>
        <strain evidence="3 4">TI.2.07</strain>
    </source>
</reference>